<dbReference type="RefSeq" id="WP_422918387.1">
    <property type="nucleotide sequence ID" value="NZ_JAMZEJ010000001.1"/>
</dbReference>
<gene>
    <name evidence="2" type="ORF">NFI88_02205</name>
</gene>
<dbReference type="Proteomes" id="UP001524547">
    <property type="component" value="Unassembled WGS sequence"/>
</dbReference>
<name>A0ABT1VVD9_9PROT</name>
<protein>
    <recommendedName>
        <fullName evidence="4">Clostridial hydrophobic W</fullName>
    </recommendedName>
</protein>
<keyword evidence="3" id="KW-1185">Reference proteome</keyword>
<evidence type="ECO:0000256" key="1">
    <source>
        <dbReference type="SAM" id="MobiDB-lite"/>
    </source>
</evidence>
<comment type="caution">
    <text evidence="2">The sequence shown here is derived from an EMBL/GenBank/DDBJ whole genome shotgun (WGS) entry which is preliminary data.</text>
</comment>
<organism evidence="2 3">
    <name type="scientific">Rhizosaccharibacter radicis</name>
    <dbReference type="NCBI Taxonomy" id="2782605"/>
    <lineage>
        <taxon>Bacteria</taxon>
        <taxon>Pseudomonadati</taxon>
        <taxon>Pseudomonadota</taxon>
        <taxon>Alphaproteobacteria</taxon>
        <taxon>Acetobacterales</taxon>
        <taxon>Acetobacteraceae</taxon>
        <taxon>Rhizosaccharibacter</taxon>
    </lineage>
</organism>
<reference evidence="2 3" key="1">
    <citation type="submission" date="2022-06" db="EMBL/GenBank/DDBJ databases">
        <title>Rhizosaccharibacter gen. nov. sp. nov. KSS12, endophytic bacteria isolated from sugarcane.</title>
        <authorList>
            <person name="Pitiwittayakul N."/>
        </authorList>
    </citation>
    <scope>NUCLEOTIDE SEQUENCE [LARGE SCALE GENOMIC DNA]</scope>
    <source>
        <strain evidence="2 3">KSS12</strain>
    </source>
</reference>
<evidence type="ECO:0000313" key="2">
    <source>
        <dbReference type="EMBL" id="MCQ8239654.1"/>
    </source>
</evidence>
<evidence type="ECO:0008006" key="4">
    <source>
        <dbReference type="Google" id="ProtNLM"/>
    </source>
</evidence>
<proteinExistence type="predicted"/>
<accession>A0ABT1VVD9</accession>
<dbReference type="InterPro" id="IPR006637">
    <property type="entry name" value="ChW"/>
</dbReference>
<dbReference type="EMBL" id="JAMZEJ010000001">
    <property type="protein sequence ID" value="MCQ8239654.1"/>
    <property type="molecule type" value="Genomic_DNA"/>
</dbReference>
<dbReference type="Pfam" id="PF07538">
    <property type="entry name" value="ChW"/>
    <property type="match status" value="1"/>
</dbReference>
<feature type="region of interest" description="Disordered" evidence="1">
    <location>
        <begin position="283"/>
        <end position="333"/>
    </location>
</feature>
<sequence>MSQSAPSAQRTVTELKVTAHMMQLDRGVFCIFHTPGGPTPDPVTGLPGVRVSRPPLLSSDALEISTFNPEGWVGGDGSAALIRVLADQAQVLVTIYQATNSQVDAPQLQVMRLADVQATAARPVAQAPGTAVAGGAAVSGARAAAAPSGPVEIAAHIQRRGDVGSQIGEWMGEPGSQSWIEGFAISPASGIEAADIEYQAVLGKGWLSPWSEGGQYCGSRGMALPILGLRVRLKGQAAERFECELNATFTDGTRVGPLDGTETAEAPSLAPLEAFRIDIRPAGAIPQAPSPDHEEEGELETVAADGPQAARGRSPSRPQPRTPLAKPVHKGRR</sequence>
<evidence type="ECO:0000313" key="3">
    <source>
        <dbReference type="Proteomes" id="UP001524547"/>
    </source>
</evidence>